<proteinExistence type="predicted"/>
<feature type="compositionally biased region" description="Basic residues" evidence="3">
    <location>
        <begin position="304"/>
        <end position="314"/>
    </location>
</feature>
<accession>A0ABN9TCK3</accession>
<dbReference type="PRINTS" id="PR00625">
    <property type="entry name" value="JDOMAIN"/>
</dbReference>
<dbReference type="PROSITE" id="PS00636">
    <property type="entry name" value="DNAJ_1"/>
    <property type="match status" value="1"/>
</dbReference>
<dbReference type="SMART" id="SM00028">
    <property type="entry name" value="TPR"/>
    <property type="match status" value="3"/>
</dbReference>
<keyword evidence="6" id="KW-1185">Reference proteome</keyword>
<evidence type="ECO:0000313" key="5">
    <source>
        <dbReference type="EMBL" id="CAK0843434.1"/>
    </source>
</evidence>
<dbReference type="SUPFAM" id="SSF46565">
    <property type="entry name" value="Chaperone J-domain"/>
    <property type="match status" value="1"/>
</dbReference>
<feature type="domain" description="J" evidence="4">
    <location>
        <begin position="192"/>
        <end position="254"/>
    </location>
</feature>
<feature type="region of interest" description="Disordered" evidence="3">
    <location>
        <begin position="245"/>
        <end position="279"/>
    </location>
</feature>
<evidence type="ECO:0000256" key="3">
    <source>
        <dbReference type="SAM" id="MobiDB-lite"/>
    </source>
</evidence>
<evidence type="ECO:0000259" key="4">
    <source>
        <dbReference type="PROSITE" id="PS50076"/>
    </source>
</evidence>
<dbReference type="SMART" id="SM00271">
    <property type="entry name" value="DnaJ"/>
    <property type="match status" value="1"/>
</dbReference>
<dbReference type="Gene3D" id="1.25.40.10">
    <property type="entry name" value="Tetratricopeptide repeat domain"/>
    <property type="match status" value="1"/>
</dbReference>
<dbReference type="Pfam" id="PF13432">
    <property type="entry name" value="TPR_16"/>
    <property type="match status" value="1"/>
</dbReference>
<reference evidence="5" key="1">
    <citation type="submission" date="2023-10" db="EMBL/GenBank/DDBJ databases">
        <authorList>
            <person name="Chen Y."/>
            <person name="Shah S."/>
            <person name="Dougan E. K."/>
            <person name="Thang M."/>
            <person name="Chan C."/>
        </authorList>
    </citation>
    <scope>NUCLEOTIDE SEQUENCE [LARGE SCALE GENOMIC DNA]</scope>
</reference>
<protein>
    <recommendedName>
        <fullName evidence="4">J domain-containing protein</fullName>
    </recommendedName>
</protein>
<dbReference type="Pfam" id="PF00226">
    <property type="entry name" value="DnaJ"/>
    <property type="match status" value="1"/>
</dbReference>
<dbReference type="PANTHER" id="PTHR45188:SF2">
    <property type="entry name" value="DNAJ HOMOLOG SUBFAMILY C MEMBER 7"/>
    <property type="match status" value="1"/>
</dbReference>
<dbReference type="InterPro" id="IPR001623">
    <property type="entry name" value="DnaJ_domain"/>
</dbReference>
<name>A0ABN9TCK3_9DINO</name>
<feature type="non-terminal residue" evidence="5">
    <location>
        <position position="1"/>
    </location>
</feature>
<sequence length="324" mass="35965">GIRALREAASAGPGSGPDGAWGHAAAVARLRALGCADTLRRRAEDAYCYGDFEAAVARYGAALDATPSDDRWGRATLLTSRAACHRRARDLRLALKDLDGALGLFPRYARAMFRRGVCLLEAGSSKDAVRAFQQLLRVDRHWPGLCDWLVRAHAHRQRAERGDGSFGFAADDDQGSPGAARGGATEGVAEGDLYAVLGVPADATDKQLKRAYRLMSLKYHPDKQGGSTRSFQLIATAYETLSDPEKRRAYDSGADIKKGKNDDGSSSESERQERSLHEEVERKYFPERYRFWPFGDPFIEKRKLQARRRRRAGGRRIDPEFDDF</sequence>
<evidence type="ECO:0000256" key="2">
    <source>
        <dbReference type="ARBA" id="ARBA00022803"/>
    </source>
</evidence>
<organism evidence="5 6">
    <name type="scientific">Prorocentrum cordatum</name>
    <dbReference type="NCBI Taxonomy" id="2364126"/>
    <lineage>
        <taxon>Eukaryota</taxon>
        <taxon>Sar</taxon>
        <taxon>Alveolata</taxon>
        <taxon>Dinophyceae</taxon>
        <taxon>Prorocentrales</taxon>
        <taxon>Prorocentraceae</taxon>
        <taxon>Prorocentrum</taxon>
    </lineage>
</organism>
<dbReference type="SUPFAM" id="SSF48452">
    <property type="entry name" value="TPR-like"/>
    <property type="match status" value="1"/>
</dbReference>
<feature type="region of interest" description="Disordered" evidence="3">
    <location>
        <begin position="163"/>
        <end position="184"/>
    </location>
</feature>
<evidence type="ECO:0000313" key="6">
    <source>
        <dbReference type="Proteomes" id="UP001189429"/>
    </source>
</evidence>
<evidence type="ECO:0000256" key="1">
    <source>
        <dbReference type="ARBA" id="ARBA00022737"/>
    </source>
</evidence>
<gene>
    <name evidence="5" type="ORF">PCOR1329_LOCUS37777</name>
</gene>
<dbReference type="PANTHER" id="PTHR45188">
    <property type="entry name" value="DNAJ PROTEIN P58IPK HOMOLOG"/>
    <property type="match status" value="1"/>
</dbReference>
<dbReference type="PROSITE" id="PS50076">
    <property type="entry name" value="DNAJ_2"/>
    <property type="match status" value="1"/>
</dbReference>
<dbReference type="EMBL" id="CAUYUJ010014578">
    <property type="protein sequence ID" value="CAK0843434.1"/>
    <property type="molecule type" value="Genomic_DNA"/>
</dbReference>
<dbReference type="Proteomes" id="UP001189429">
    <property type="component" value="Unassembled WGS sequence"/>
</dbReference>
<feature type="compositionally biased region" description="Basic and acidic residues" evidence="3">
    <location>
        <begin position="315"/>
        <end position="324"/>
    </location>
</feature>
<feature type="region of interest" description="Disordered" evidence="3">
    <location>
        <begin position="303"/>
        <end position="324"/>
    </location>
</feature>
<dbReference type="InterPro" id="IPR036869">
    <property type="entry name" value="J_dom_sf"/>
</dbReference>
<keyword evidence="2" id="KW-0802">TPR repeat</keyword>
<dbReference type="Gene3D" id="1.10.287.110">
    <property type="entry name" value="DnaJ domain"/>
    <property type="match status" value="1"/>
</dbReference>
<dbReference type="InterPro" id="IPR011990">
    <property type="entry name" value="TPR-like_helical_dom_sf"/>
</dbReference>
<keyword evidence="1" id="KW-0677">Repeat</keyword>
<dbReference type="CDD" id="cd06257">
    <property type="entry name" value="DnaJ"/>
    <property type="match status" value="1"/>
</dbReference>
<comment type="caution">
    <text evidence="5">The sequence shown here is derived from an EMBL/GenBank/DDBJ whole genome shotgun (WGS) entry which is preliminary data.</text>
</comment>
<dbReference type="InterPro" id="IPR019734">
    <property type="entry name" value="TPR_rpt"/>
</dbReference>
<dbReference type="InterPro" id="IPR018253">
    <property type="entry name" value="DnaJ_domain_CS"/>
</dbReference>